<evidence type="ECO:0000256" key="10">
    <source>
        <dbReference type="RuleBase" id="RU361254"/>
    </source>
</evidence>
<dbReference type="PROSITE" id="PS00858">
    <property type="entry name" value="PREPHENATE_DEHYDR_2"/>
    <property type="match status" value="1"/>
</dbReference>
<evidence type="ECO:0000256" key="5">
    <source>
        <dbReference type="ARBA" id="ARBA00023141"/>
    </source>
</evidence>
<keyword evidence="5 10" id="KW-0057">Aromatic amino acid biosynthesis</keyword>
<dbReference type="InterPro" id="IPR045865">
    <property type="entry name" value="ACT-like_dom_sf"/>
</dbReference>
<keyword evidence="14" id="KW-1185">Reference proteome</keyword>
<evidence type="ECO:0000259" key="12">
    <source>
        <dbReference type="PROSITE" id="PS51671"/>
    </source>
</evidence>
<dbReference type="PANTHER" id="PTHR21022">
    <property type="entry name" value="PREPHENATE DEHYDRATASE P PROTEIN"/>
    <property type="match status" value="1"/>
</dbReference>
<dbReference type="Proteomes" id="UP000222056">
    <property type="component" value="Unassembled WGS sequence"/>
</dbReference>
<sequence length="306" mass="33137">MAIAFAAEAPHAVIRVCYLGPAGTFTEEALRASAAQVVAGDFQIEEVPLASEREVVEAIGERSCELGVVAIENALEGGVAATLDALAEQADRVAIKMEVVHPVRHCLVARRALDLAEVTRVYSHPIATAQCARFLRERLPRAQRIACASTAEAVRAVAAANEPWVALGSQLAAQLYDCVVLASDVSDHAGNETRFVWLEPRSAHRPARGDGVKTSIVFWGSGDERPGWLVSVLSELAERRINLTRIESRPRRIGLGHYMFFCDLEGSPLDRPVAAALEAVRSKVEELRLLGSYPVLRTDQAADNRG</sequence>
<dbReference type="EC" id="4.2.1.51" evidence="2 10"/>
<dbReference type="UniPathway" id="UPA00121">
    <property type="reaction ID" value="UER00345"/>
</dbReference>
<dbReference type="NCBIfam" id="NF008865">
    <property type="entry name" value="PRK11898.1"/>
    <property type="match status" value="1"/>
</dbReference>
<feature type="site" description="Essential for prephenate dehydratase activity" evidence="9">
    <location>
        <position position="193"/>
    </location>
</feature>
<protein>
    <recommendedName>
        <fullName evidence="3 10">Prephenate dehydratase</fullName>
        <shortName evidence="10">PDT</shortName>
        <ecNumber evidence="2 10">4.2.1.51</ecNumber>
    </recommendedName>
</protein>
<evidence type="ECO:0000256" key="6">
    <source>
        <dbReference type="ARBA" id="ARBA00023222"/>
    </source>
</evidence>
<dbReference type="InterPro" id="IPR001086">
    <property type="entry name" value="Preph_deHydtase"/>
</dbReference>
<dbReference type="EMBL" id="FNWJ01000001">
    <property type="protein sequence ID" value="SEH11060.1"/>
    <property type="molecule type" value="Genomic_DNA"/>
</dbReference>
<evidence type="ECO:0000256" key="1">
    <source>
        <dbReference type="ARBA" id="ARBA00004741"/>
    </source>
</evidence>
<evidence type="ECO:0000313" key="13">
    <source>
        <dbReference type="EMBL" id="SEH11060.1"/>
    </source>
</evidence>
<evidence type="ECO:0000256" key="4">
    <source>
        <dbReference type="ARBA" id="ARBA00022605"/>
    </source>
</evidence>
<dbReference type="PANTHER" id="PTHR21022:SF19">
    <property type="entry name" value="PREPHENATE DEHYDRATASE-RELATED"/>
    <property type="match status" value="1"/>
</dbReference>
<dbReference type="GO" id="GO:0009094">
    <property type="term" value="P:L-phenylalanine biosynthetic process"/>
    <property type="evidence" value="ECO:0007669"/>
    <property type="project" value="UniProtKB-UniPathway"/>
</dbReference>
<dbReference type="PROSITE" id="PS51171">
    <property type="entry name" value="PREPHENATE_DEHYDR_3"/>
    <property type="match status" value="1"/>
</dbReference>
<evidence type="ECO:0000256" key="7">
    <source>
        <dbReference type="ARBA" id="ARBA00023239"/>
    </source>
</evidence>
<evidence type="ECO:0000256" key="9">
    <source>
        <dbReference type="PIRSR" id="PIRSR001500-2"/>
    </source>
</evidence>
<dbReference type="InterPro" id="IPR008242">
    <property type="entry name" value="Chor_mutase/pphenate_deHydtase"/>
</dbReference>
<dbReference type="InterPro" id="IPR002912">
    <property type="entry name" value="ACT_dom"/>
</dbReference>
<evidence type="ECO:0000256" key="3">
    <source>
        <dbReference type="ARBA" id="ARBA00021872"/>
    </source>
</evidence>
<evidence type="ECO:0000259" key="11">
    <source>
        <dbReference type="PROSITE" id="PS51171"/>
    </source>
</evidence>
<dbReference type="Pfam" id="PF00800">
    <property type="entry name" value="PDT"/>
    <property type="match status" value="1"/>
</dbReference>
<dbReference type="RefSeq" id="WP_177169289.1">
    <property type="nucleotide sequence ID" value="NZ_FNWJ01000001.1"/>
</dbReference>
<accession>A0A1H6FLH4</accession>
<dbReference type="Pfam" id="PF01842">
    <property type="entry name" value="ACT"/>
    <property type="match status" value="1"/>
</dbReference>
<dbReference type="GO" id="GO:0004664">
    <property type="term" value="F:prephenate dehydratase activity"/>
    <property type="evidence" value="ECO:0007669"/>
    <property type="project" value="UniProtKB-UniRule"/>
</dbReference>
<comment type="catalytic activity">
    <reaction evidence="8 10">
        <text>prephenate + H(+) = 3-phenylpyruvate + CO2 + H2O</text>
        <dbReference type="Rhea" id="RHEA:21648"/>
        <dbReference type="ChEBI" id="CHEBI:15377"/>
        <dbReference type="ChEBI" id="CHEBI:15378"/>
        <dbReference type="ChEBI" id="CHEBI:16526"/>
        <dbReference type="ChEBI" id="CHEBI:18005"/>
        <dbReference type="ChEBI" id="CHEBI:29934"/>
        <dbReference type="EC" id="4.2.1.51"/>
    </reaction>
</comment>
<comment type="pathway">
    <text evidence="1 10">Amino-acid biosynthesis; L-phenylalanine biosynthesis; phenylpyruvate from prephenate: step 1/1.</text>
</comment>
<gene>
    <name evidence="10" type="primary">pheA</name>
    <name evidence="13" type="ORF">SAMN02745716_0647</name>
</gene>
<dbReference type="AlphaFoldDB" id="A0A1H6FLH4"/>
<dbReference type="STRING" id="29539.SAMN02745716_0647"/>
<dbReference type="InterPro" id="IPR018528">
    <property type="entry name" value="Preph_deHydtase_CS"/>
</dbReference>
<proteinExistence type="predicted"/>
<dbReference type="Gene3D" id="3.40.190.10">
    <property type="entry name" value="Periplasmic binding protein-like II"/>
    <property type="match status" value="2"/>
</dbReference>
<keyword evidence="6 10" id="KW-0584">Phenylalanine biosynthesis</keyword>
<dbReference type="GO" id="GO:0005737">
    <property type="term" value="C:cytoplasm"/>
    <property type="evidence" value="ECO:0007669"/>
    <property type="project" value="TreeGrafter"/>
</dbReference>
<evidence type="ECO:0000256" key="8">
    <source>
        <dbReference type="ARBA" id="ARBA00047848"/>
    </source>
</evidence>
<feature type="domain" description="ACT" evidence="12">
    <location>
        <begin position="217"/>
        <end position="294"/>
    </location>
</feature>
<keyword evidence="4 10" id="KW-0028">Amino-acid biosynthesis</keyword>
<evidence type="ECO:0000256" key="2">
    <source>
        <dbReference type="ARBA" id="ARBA00013147"/>
    </source>
</evidence>
<dbReference type="PIRSF" id="PIRSF001500">
    <property type="entry name" value="Chor_mut_pdt_Ppr"/>
    <property type="match status" value="1"/>
</dbReference>
<feature type="domain" description="Prephenate dehydratase" evidence="11">
    <location>
        <begin position="15"/>
        <end position="200"/>
    </location>
</feature>
<reference evidence="14" key="1">
    <citation type="submission" date="2016-10" db="EMBL/GenBank/DDBJ databases">
        <authorList>
            <person name="Varghese N."/>
            <person name="Submissions S."/>
        </authorList>
    </citation>
    <scope>NUCLEOTIDE SEQUENCE [LARGE SCALE GENOMIC DNA]</scope>
    <source>
        <strain evidence="14">ATCC 35263</strain>
    </source>
</reference>
<organism evidence="13 14">
    <name type="scientific">Thermoleophilum album</name>
    <dbReference type="NCBI Taxonomy" id="29539"/>
    <lineage>
        <taxon>Bacteria</taxon>
        <taxon>Bacillati</taxon>
        <taxon>Actinomycetota</taxon>
        <taxon>Thermoleophilia</taxon>
        <taxon>Thermoleophilales</taxon>
        <taxon>Thermoleophilaceae</taxon>
        <taxon>Thermoleophilum</taxon>
    </lineage>
</organism>
<dbReference type="SUPFAM" id="SSF55021">
    <property type="entry name" value="ACT-like"/>
    <property type="match status" value="1"/>
</dbReference>
<dbReference type="Gene3D" id="3.30.70.260">
    <property type="match status" value="1"/>
</dbReference>
<keyword evidence="7 10" id="KW-0456">Lyase</keyword>
<name>A0A1H6FLH4_THEAL</name>
<dbReference type="SUPFAM" id="SSF53850">
    <property type="entry name" value="Periplasmic binding protein-like II"/>
    <property type="match status" value="1"/>
</dbReference>
<dbReference type="PROSITE" id="PS51671">
    <property type="entry name" value="ACT"/>
    <property type="match status" value="1"/>
</dbReference>
<dbReference type="CDD" id="cd04905">
    <property type="entry name" value="ACT_CM-PDT"/>
    <property type="match status" value="1"/>
</dbReference>
<evidence type="ECO:0000313" key="14">
    <source>
        <dbReference type="Proteomes" id="UP000222056"/>
    </source>
</evidence>